<protein>
    <submittedName>
        <fullName evidence="2">Uncharacterized protein</fullName>
    </submittedName>
</protein>
<reference evidence="2 3" key="1">
    <citation type="submission" date="2006-03" db="EMBL/GenBank/DDBJ databases">
        <title>Complete sequence of chromosome of Nitrobacter hamburgensis X14.</title>
        <authorList>
            <consortium name="US DOE Joint Genome Institute"/>
            <person name="Copeland A."/>
            <person name="Lucas S."/>
            <person name="Lapidus A."/>
            <person name="Barry K."/>
            <person name="Detter J.C."/>
            <person name="Glavina del Rio T."/>
            <person name="Hammon N."/>
            <person name="Israni S."/>
            <person name="Dalin E."/>
            <person name="Tice H."/>
            <person name="Pitluck S."/>
            <person name="Chain P."/>
            <person name="Malfatti S."/>
            <person name="Shin M."/>
            <person name="Vergez L."/>
            <person name="Schmutz J."/>
            <person name="Larimer F."/>
            <person name="Land M."/>
            <person name="Hauser L."/>
            <person name="Kyrpides N."/>
            <person name="Ivanova N."/>
            <person name="Ward B."/>
            <person name="Arp D."/>
            <person name="Klotz M."/>
            <person name="Stein L."/>
            <person name="O'Mullan G."/>
            <person name="Starkenburg S."/>
            <person name="Sayavedra L."/>
            <person name="Poret-Peterson A.T."/>
            <person name="Gentry M.E."/>
            <person name="Bruce D."/>
            <person name="Richardson P."/>
        </authorList>
    </citation>
    <scope>NUCLEOTIDE SEQUENCE [LARGE SCALE GENOMIC DNA]</scope>
    <source>
        <strain evidence="3">DSM 10229 / NCIMB 13809 / X14</strain>
    </source>
</reference>
<evidence type="ECO:0000313" key="3">
    <source>
        <dbReference type="Proteomes" id="UP000001953"/>
    </source>
</evidence>
<dbReference type="eggNOG" id="ENOG502Z8GW">
    <property type="taxonomic scope" value="Bacteria"/>
</dbReference>
<dbReference type="Proteomes" id="UP000001953">
    <property type="component" value="Chromosome"/>
</dbReference>
<dbReference type="KEGG" id="nha:Nham_0657"/>
<evidence type="ECO:0000256" key="1">
    <source>
        <dbReference type="SAM" id="SignalP"/>
    </source>
</evidence>
<dbReference type="AlphaFoldDB" id="Q1QQF2"/>
<evidence type="ECO:0000313" key="2">
    <source>
        <dbReference type="EMBL" id="ABE61545.1"/>
    </source>
</evidence>
<feature type="chain" id="PRO_5004196300" evidence="1">
    <location>
        <begin position="29"/>
        <end position="247"/>
    </location>
</feature>
<dbReference type="STRING" id="323097.Nham_0657"/>
<gene>
    <name evidence="2" type="ordered locus">Nham_0657</name>
</gene>
<name>Q1QQF2_NITHX</name>
<keyword evidence="1" id="KW-0732">Signal</keyword>
<dbReference type="RefSeq" id="WP_011509249.1">
    <property type="nucleotide sequence ID" value="NC_007964.1"/>
</dbReference>
<organism evidence="2 3">
    <name type="scientific">Nitrobacter hamburgensis (strain DSM 10229 / NCIMB 13809 / X14)</name>
    <dbReference type="NCBI Taxonomy" id="323097"/>
    <lineage>
        <taxon>Bacteria</taxon>
        <taxon>Pseudomonadati</taxon>
        <taxon>Pseudomonadota</taxon>
        <taxon>Alphaproteobacteria</taxon>
        <taxon>Hyphomicrobiales</taxon>
        <taxon>Nitrobacteraceae</taxon>
        <taxon>Nitrobacter</taxon>
    </lineage>
</organism>
<sequence>MFASMLKVSSGKLAFVLLQGALATSALAHDIHAKSDATVPPAFDVTSASASTDGRLATFAMEVTGDAGSIKPEKVGKLAGAKVDAYVWPTKLDPAAVGFAKGSGILALAVTAHPDFDDTPLFDENGDGDPTNDGANWHSHWVVLASDKGCAGGLRVQDISPGQDLLPATAPGLPLALDSPGMSPIINGKTVRITVPVKGAENVNFDAVAAHLQVNETGKTPLLCVTGTYKVASGNLTLPGTITREKK</sequence>
<dbReference type="EMBL" id="CP000319">
    <property type="protein sequence ID" value="ABE61545.1"/>
    <property type="molecule type" value="Genomic_DNA"/>
</dbReference>
<dbReference type="HOGENOM" id="CLU_086944_0_0_5"/>
<keyword evidence="3" id="KW-1185">Reference proteome</keyword>
<proteinExistence type="predicted"/>
<accession>Q1QQF2</accession>
<feature type="signal peptide" evidence="1">
    <location>
        <begin position="1"/>
        <end position="28"/>
    </location>
</feature>